<evidence type="ECO:0000313" key="8">
    <source>
        <dbReference type="EMBL" id="KAE8162451.1"/>
    </source>
</evidence>
<dbReference type="InterPro" id="IPR007219">
    <property type="entry name" value="XnlR_reg_dom"/>
</dbReference>
<dbReference type="Pfam" id="PF04082">
    <property type="entry name" value="Fungal_trans"/>
    <property type="match status" value="1"/>
</dbReference>
<dbReference type="SUPFAM" id="SSF57701">
    <property type="entry name" value="Zn2/Cys6 DNA-binding domain"/>
    <property type="match status" value="1"/>
</dbReference>
<dbReference type="Pfam" id="PF00172">
    <property type="entry name" value="Zn_clus"/>
    <property type="match status" value="1"/>
</dbReference>
<dbReference type="PANTHER" id="PTHR31668">
    <property type="entry name" value="GLUCOSE TRANSPORT TRANSCRIPTION REGULATOR RGT1-RELATED-RELATED"/>
    <property type="match status" value="1"/>
</dbReference>
<feature type="domain" description="Zn(2)-C6 fungal-type" evidence="7">
    <location>
        <begin position="16"/>
        <end position="45"/>
    </location>
</feature>
<dbReference type="GO" id="GO:0008270">
    <property type="term" value="F:zinc ion binding"/>
    <property type="evidence" value="ECO:0007669"/>
    <property type="project" value="InterPro"/>
</dbReference>
<dbReference type="GO" id="GO:0000981">
    <property type="term" value="F:DNA-binding transcription factor activity, RNA polymerase II-specific"/>
    <property type="evidence" value="ECO:0007669"/>
    <property type="project" value="InterPro"/>
</dbReference>
<evidence type="ECO:0000313" key="9">
    <source>
        <dbReference type="Proteomes" id="UP000326950"/>
    </source>
</evidence>
<dbReference type="InterPro" id="IPR050797">
    <property type="entry name" value="Carb_Metab_Trans_Reg"/>
</dbReference>
<feature type="region of interest" description="Disordered" evidence="6">
    <location>
        <begin position="593"/>
        <end position="612"/>
    </location>
</feature>
<proteinExistence type="predicted"/>
<sequence>MDSQPSATPEKPPKQACDNCRRRKIKCSRELPCDKCQRLLLSCSYSDVLRRKGPKFRTLYPLAPIHPLASRPRPLTKEWLPPDPAACHLASPTSPPFTVADAQYPHPDFSESFTRLPPPDLVSSPDSTNSLFDSSTTTTTTATTTTIGALPAPRRLSAPILLAHVNVFFKYLFPIMPIVRQDQLQQDCHQPERLSPQRYAFIAALCAATHIQLKLDGATPGPDSASTQASLDGHPMLSGEELLTEAVRARKEYNVVDEINMENLLTSFFLFAAYGNLDRQDQAWFYLCQTTSMVFTLGLQRESTYSKLSVEEAEEKRRVFWLLFVTERGYALQQAKPVMLRNSIHKPQVLCSDDPILAYGFINLINVFEKLSPHLYDWVSAGGGSSSSSADGDPPPTSSIQSSLAKQISLEGVSEIQKVDILITQQWLQTMMWKLSMTHATQPVSRDDAVLPFHLPVLVGKAVMGVIAAASQGAVDAHGIGMEQKLYDLGTSVADVSRSLSTKAAHHLAESTIDPRELLWGILTTLSRIRGSQSYLFPALVEQSRGIISFDCSLSISDFLPSFGGPPSAGSISWRADEAGFGLIGVSDNLQERGENETGERIVGPAGSEISF</sequence>
<dbReference type="Proteomes" id="UP000326950">
    <property type="component" value="Unassembled WGS sequence"/>
</dbReference>
<dbReference type="GO" id="GO:0006351">
    <property type="term" value="P:DNA-templated transcription"/>
    <property type="evidence" value="ECO:0007669"/>
    <property type="project" value="InterPro"/>
</dbReference>
<evidence type="ECO:0000259" key="7">
    <source>
        <dbReference type="PROSITE" id="PS50048"/>
    </source>
</evidence>
<keyword evidence="5" id="KW-0539">Nucleus</keyword>
<dbReference type="SMART" id="SM00906">
    <property type="entry name" value="Fungal_trans"/>
    <property type="match status" value="1"/>
</dbReference>
<dbReference type="AlphaFoldDB" id="A0A5N6UX20"/>
<dbReference type="PANTHER" id="PTHR31668:SF19">
    <property type="entry name" value="ZN(2)-C6 FUNGAL-TYPE DOMAIN-CONTAINING PROTEIN-RELATED"/>
    <property type="match status" value="1"/>
</dbReference>
<evidence type="ECO:0000256" key="2">
    <source>
        <dbReference type="ARBA" id="ARBA00023015"/>
    </source>
</evidence>
<dbReference type="CDD" id="cd00067">
    <property type="entry name" value="GAL4"/>
    <property type="match status" value="1"/>
</dbReference>
<dbReference type="CDD" id="cd12148">
    <property type="entry name" value="fungal_TF_MHR"/>
    <property type="match status" value="1"/>
</dbReference>
<evidence type="ECO:0000256" key="5">
    <source>
        <dbReference type="ARBA" id="ARBA00023242"/>
    </source>
</evidence>
<evidence type="ECO:0000256" key="1">
    <source>
        <dbReference type="ARBA" id="ARBA00022723"/>
    </source>
</evidence>
<keyword evidence="4" id="KW-0804">Transcription</keyword>
<keyword evidence="3" id="KW-0238">DNA-binding</keyword>
<name>A0A5N6UX20_ASPTM</name>
<reference evidence="8 9" key="1">
    <citation type="submission" date="2019-04" db="EMBL/GenBank/DDBJ databases">
        <title>Friends and foes A comparative genomics study of 23 Aspergillus species from section Flavi.</title>
        <authorList>
            <consortium name="DOE Joint Genome Institute"/>
            <person name="Kjaerbolling I."/>
            <person name="Vesth T."/>
            <person name="Frisvad J.C."/>
            <person name="Nybo J.L."/>
            <person name="Theobald S."/>
            <person name="Kildgaard S."/>
            <person name="Isbrandt T."/>
            <person name="Kuo A."/>
            <person name="Sato A."/>
            <person name="Lyhne E.K."/>
            <person name="Kogle M.E."/>
            <person name="Wiebenga A."/>
            <person name="Kun R.S."/>
            <person name="Lubbers R.J."/>
            <person name="Makela M.R."/>
            <person name="Barry K."/>
            <person name="Chovatia M."/>
            <person name="Clum A."/>
            <person name="Daum C."/>
            <person name="Haridas S."/>
            <person name="He G."/>
            <person name="LaButti K."/>
            <person name="Lipzen A."/>
            <person name="Mondo S."/>
            <person name="Riley R."/>
            <person name="Salamov A."/>
            <person name="Simmons B.A."/>
            <person name="Magnuson J.K."/>
            <person name="Henrissat B."/>
            <person name="Mortensen U.H."/>
            <person name="Larsen T.O."/>
            <person name="Devries R.P."/>
            <person name="Grigoriev I.V."/>
            <person name="Machida M."/>
            <person name="Baker S.E."/>
            <person name="Andersen M.R."/>
        </authorList>
    </citation>
    <scope>NUCLEOTIDE SEQUENCE [LARGE SCALE GENOMIC DNA]</scope>
    <source>
        <strain evidence="8 9">CBS 117626</strain>
    </source>
</reference>
<keyword evidence="9" id="KW-1185">Reference proteome</keyword>
<evidence type="ECO:0000256" key="4">
    <source>
        <dbReference type="ARBA" id="ARBA00023163"/>
    </source>
</evidence>
<dbReference type="OrthoDB" id="4132249at2759"/>
<keyword evidence="1" id="KW-0479">Metal-binding</keyword>
<dbReference type="PROSITE" id="PS00463">
    <property type="entry name" value="ZN2_CY6_FUNGAL_1"/>
    <property type="match status" value="1"/>
</dbReference>
<dbReference type="GO" id="GO:0003677">
    <property type="term" value="F:DNA binding"/>
    <property type="evidence" value="ECO:0007669"/>
    <property type="project" value="UniProtKB-KW"/>
</dbReference>
<dbReference type="PROSITE" id="PS50048">
    <property type="entry name" value="ZN2_CY6_FUNGAL_2"/>
    <property type="match status" value="1"/>
</dbReference>
<dbReference type="Gene3D" id="4.10.240.10">
    <property type="entry name" value="Zn(2)-C6 fungal-type DNA-binding domain"/>
    <property type="match status" value="1"/>
</dbReference>
<evidence type="ECO:0000256" key="6">
    <source>
        <dbReference type="SAM" id="MobiDB-lite"/>
    </source>
</evidence>
<protein>
    <submittedName>
        <fullName evidence="8">Fungal-specific transcription factor domain-containing protein</fullName>
    </submittedName>
</protein>
<accession>A0A5N6UX20</accession>
<gene>
    <name evidence="8" type="ORF">BDV40DRAFT_158838</name>
</gene>
<dbReference type="InterPro" id="IPR036864">
    <property type="entry name" value="Zn2-C6_fun-type_DNA-bd_sf"/>
</dbReference>
<dbReference type="EMBL" id="ML738628">
    <property type="protein sequence ID" value="KAE8162451.1"/>
    <property type="molecule type" value="Genomic_DNA"/>
</dbReference>
<evidence type="ECO:0000256" key="3">
    <source>
        <dbReference type="ARBA" id="ARBA00023125"/>
    </source>
</evidence>
<dbReference type="InterPro" id="IPR001138">
    <property type="entry name" value="Zn2Cys6_DnaBD"/>
</dbReference>
<dbReference type="GO" id="GO:0009893">
    <property type="term" value="P:positive regulation of metabolic process"/>
    <property type="evidence" value="ECO:0007669"/>
    <property type="project" value="UniProtKB-ARBA"/>
</dbReference>
<dbReference type="SMART" id="SM00066">
    <property type="entry name" value="GAL4"/>
    <property type="match status" value="1"/>
</dbReference>
<keyword evidence="2" id="KW-0805">Transcription regulation</keyword>
<organism evidence="8 9">
    <name type="scientific">Aspergillus tamarii</name>
    <dbReference type="NCBI Taxonomy" id="41984"/>
    <lineage>
        <taxon>Eukaryota</taxon>
        <taxon>Fungi</taxon>
        <taxon>Dikarya</taxon>
        <taxon>Ascomycota</taxon>
        <taxon>Pezizomycotina</taxon>
        <taxon>Eurotiomycetes</taxon>
        <taxon>Eurotiomycetidae</taxon>
        <taxon>Eurotiales</taxon>
        <taxon>Aspergillaceae</taxon>
        <taxon>Aspergillus</taxon>
        <taxon>Aspergillus subgen. Circumdati</taxon>
    </lineage>
</organism>